<organism evidence="3 4">
    <name type="scientific">Rubrivivax gelatinosus (strain NBRC 100245 / IL144)</name>
    <dbReference type="NCBI Taxonomy" id="983917"/>
    <lineage>
        <taxon>Bacteria</taxon>
        <taxon>Pseudomonadati</taxon>
        <taxon>Pseudomonadota</taxon>
        <taxon>Betaproteobacteria</taxon>
        <taxon>Burkholderiales</taxon>
        <taxon>Sphaerotilaceae</taxon>
        <taxon>Rubrivivax</taxon>
    </lineage>
</organism>
<protein>
    <recommendedName>
        <fullName evidence="2">PAS domain-containing protein</fullName>
    </recommendedName>
</protein>
<dbReference type="SUPFAM" id="SSF55785">
    <property type="entry name" value="PYP-like sensor domain (PAS domain)"/>
    <property type="match status" value="1"/>
</dbReference>
<keyword evidence="1" id="KW-0175">Coiled coil</keyword>
<evidence type="ECO:0000256" key="1">
    <source>
        <dbReference type="SAM" id="Coils"/>
    </source>
</evidence>
<name>I0HVE3_RUBGI</name>
<reference evidence="3 4" key="1">
    <citation type="journal article" date="2012" name="J. Bacteriol.">
        <title>Complete genome sequence of phototrophic betaproteobacterium Rubrivivax gelatinosus IL144.</title>
        <authorList>
            <person name="Nagashima S."/>
            <person name="Kamimura A."/>
            <person name="Shimizu T."/>
            <person name="Nakamura-isaki S."/>
            <person name="Aono E."/>
            <person name="Sakamoto K."/>
            <person name="Ichikawa N."/>
            <person name="Nakazawa H."/>
            <person name="Sekine M."/>
            <person name="Yamazaki S."/>
            <person name="Fujita N."/>
            <person name="Shimada K."/>
            <person name="Hanada S."/>
            <person name="Nagashima K.V.P."/>
        </authorList>
    </citation>
    <scope>NUCLEOTIDE SEQUENCE [LARGE SCALE GENOMIC DNA]</scope>
    <source>
        <strain evidence="4">NBRC 100245 / IL144</strain>
    </source>
</reference>
<dbReference type="InterPro" id="IPR000014">
    <property type="entry name" value="PAS"/>
</dbReference>
<dbReference type="CDD" id="cd00130">
    <property type="entry name" value="PAS"/>
    <property type="match status" value="1"/>
</dbReference>
<dbReference type="EMBL" id="AP012320">
    <property type="protein sequence ID" value="BAL96980.1"/>
    <property type="molecule type" value="Genomic_DNA"/>
</dbReference>
<dbReference type="Gene3D" id="3.30.450.20">
    <property type="entry name" value="PAS domain"/>
    <property type="match status" value="1"/>
</dbReference>
<dbReference type="AlphaFoldDB" id="I0HVE3"/>
<dbReference type="InterPro" id="IPR013767">
    <property type="entry name" value="PAS_fold"/>
</dbReference>
<evidence type="ECO:0000313" key="3">
    <source>
        <dbReference type="EMBL" id="BAL96980.1"/>
    </source>
</evidence>
<dbReference type="eggNOG" id="COG5001">
    <property type="taxonomic scope" value="Bacteria"/>
</dbReference>
<gene>
    <name evidence="3" type="ordered locus">RGE_36410</name>
</gene>
<accession>I0HVE3</accession>
<dbReference type="KEGG" id="rge:RGE_36410"/>
<dbReference type="SMART" id="SM00091">
    <property type="entry name" value="PAS"/>
    <property type="match status" value="1"/>
</dbReference>
<feature type="domain" description="PAS" evidence="2">
    <location>
        <begin position="93"/>
        <end position="159"/>
    </location>
</feature>
<dbReference type="STRING" id="983917.RGE_36410"/>
<dbReference type="Proteomes" id="UP000007883">
    <property type="component" value="Chromosome"/>
</dbReference>
<proteinExistence type="predicted"/>
<dbReference type="HOGENOM" id="CLU_1320116_0_0_4"/>
<dbReference type="PATRIC" id="fig|983917.3.peg.3557"/>
<dbReference type="RefSeq" id="WP_014429836.1">
    <property type="nucleotide sequence ID" value="NC_017075.1"/>
</dbReference>
<feature type="coiled-coil region" evidence="1">
    <location>
        <begin position="67"/>
        <end position="98"/>
    </location>
</feature>
<dbReference type="GO" id="GO:0006355">
    <property type="term" value="P:regulation of DNA-templated transcription"/>
    <property type="evidence" value="ECO:0007669"/>
    <property type="project" value="InterPro"/>
</dbReference>
<evidence type="ECO:0000313" key="4">
    <source>
        <dbReference type="Proteomes" id="UP000007883"/>
    </source>
</evidence>
<sequence length="208" mass="22547">MSQPIPVPPPAVDLVRLSELRRRAADRVPDAASHDEAVAASQALTVLHGLASSPATAAQALALLHELQVHQVELDLQAQELREARNELEETLRRQGERYDRLPVGCLRLDERLLVLELNETAARMLGLDRTQAVGLPLGGFVAGDSLQRLRAAIARLGVGPRRTACPLMLAPRHAPQRPVTAQLAPDPLSPGFQLVLADERDEAPRPA</sequence>
<dbReference type="Pfam" id="PF00989">
    <property type="entry name" value="PAS"/>
    <property type="match status" value="1"/>
</dbReference>
<dbReference type="InterPro" id="IPR035965">
    <property type="entry name" value="PAS-like_dom_sf"/>
</dbReference>
<keyword evidence="4" id="KW-1185">Reference proteome</keyword>
<evidence type="ECO:0000259" key="2">
    <source>
        <dbReference type="SMART" id="SM00091"/>
    </source>
</evidence>